<dbReference type="AlphaFoldDB" id="A0A381ZXN8"/>
<protein>
    <recommendedName>
        <fullName evidence="1">RmlD-like substrate binding domain-containing protein</fullName>
    </recommendedName>
</protein>
<evidence type="ECO:0000313" key="2">
    <source>
        <dbReference type="EMBL" id="SVA93751.1"/>
    </source>
</evidence>
<feature type="non-terminal residue" evidence="2">
    <location>
        <position position="1"/>
    </location>
</feature>
<dbReference type="PANTHER" id="PTHR10491">
    <property type="entry name" value="DTDP-4-DEHYDRORHAMNOSE REDUCTASE"/>
    <property type="match status" value="1"/>
</dbReference>
<dbReference type="PANTHER" id="PTHR10491:SF4">
    <property type="entry name" value="METHIONINE ADENOSYLTRANSFERASE 2 SUBUNIT BETA"/>
    <property type="match status" value="1"/>
</dbReference>
<dbReference type="EMBL" id="UINC01022987">
    <property type="protein sequence ID" value="SVA93751.1"/>
    <property type="molecule type" value="Genomic_DNA"/>
</dbReference>
<name>A0A381ZXN8_9ZZZZ</name>
<dbReference type="CDD" id="cd05254">
    <property type="entry name" value="dTDP_HR_like_SDR_e"/>
    <property type="match status" value="1"/>
</dbReference>
<sequence>VITLVTGAAGQLGRAIVRAAAYEDQVVALPRADLDVTVQADVQEAVAACRPEVVVNCAGWVDVDGHEVDPDRSRRINVDAPRFLREACETLNAHLVHISTDYVFDGRAADPYPEDHPTAPLSVYGATKLEGEAAAGPAATVVRTTWTQAIDGPNMVQRVLNGLAGPGSVALPSDRRSTPSFCDDVAQVVMMLAIERHPGVVHAVNEGVTTWADFAREVAVAAGYDPDRVVGTVEADYDPPRPAKRPLFSALDNAVLRQAGYPALRHHREFMEEIVARVRTRDG</sequence>
<evidence type="ECO:0000259" key="1">
    <source>
        <dbReference type="Pfam" id="PF04321"/>
    </source>
</evidence>
<dbReference type="Pfam" id="PF04321">
    <property type="entry name" value="RmlD_sub_bind"/>
    <property type="match status" value="1"/>
</dbReference>
<dbReference type="Gene3D" id="3.90.25.10">
    <property type="entry name" value="UDP-galactose 4-epimerase, domain 1"/>
    <property type="match status" value="1"/>
</dbReference>
<accession>A0A381ZXN8</accession>
<organism evidence="2">
    <name type="scientific">marine metagenome</name>
    <dbReference type="NCBI Taxonomy" id="408172"/>
    <lineage>
        <taxon>unclassified sequences</taxon>
        <taxon>metagenomes</taxon>
        <taxon>ecological metagenomes</taxon>
    </lineage>
</organism>
<gene>
    <name evidence="2" type="ORF">METZ01_LOCUS146605</name>
</gene>
<feature type="domain" description="RmlD-like substrate binding" evidence="1">
    <location>
        <begin position="4"/>
        <end position="278"/>
    </location>
</feature>
<dbReference type="InterPro" id="IPR029903">
    <property type="entry name" value="RmlD-like-bd"/>
</dbReference>
<dbReference type="InterPro" id="IPR005913">
    <property type="entry name" value="dTDP_dehydrorham_reduct"/>
</dbReference>
<dbReference type="InterPro" id="IPR036291">
    <property type="entry name" value="NAD(P)-bd_dom_sf"/>
</dbReference>
<proteinExistence type="predicted"/>
<dbReference type="SUPFAM" id="SSF51735">
    <property type="entry name" value="NAD(P)-binding Rossmann-fold domains"/>
    <property type="match status" value="1"/>
</dbReference>
<reference evidence="2" key="1">
    <citation type="submission" date="2018-05" db="EMBL/GenBank/DDBJ databases">
        <authorList>
            <person name="Lanie J.A."/>
            <person name="Ng W.-L."/>
            <person name="Kazmierczak K.M."/>
            <person name="Andrzejewski T.M."/>
            <person name="Davidsen T.M."/>
            <person name="Wayne K.J."/>
            <person name="Tettelin H."/>
            <person name="Glass J.I."/>
            <person name="Rusch D."/>
            <person name="Podicherti R."/>
            <person name="Tsui H.-C.T."/>
            <person name="Winkler M.E."/>
        </authorList>
    </citation>
    <scope>NUCLEOTIDE SEQUENCE</scope>
</reference>
<dbReference type="Gene3D" id="3.40.50.720">
    <property type="entry name" value="NAD(P)-binding Rossmann-like Domain"/>
    <property type="match status" value="1"/>
</dbReference>